<accession>A0A371HNI7</accession>
<dbReference type="AlphaFoldDB" id="A0A371HNI7"/>
<reference evidence="1" key="1">
    <citation type="submission" date="2018-05" db="EMBL/GenBank/DDBJ databases">
        <title>Draft genome of Mucuna pruriens seed.</title>
        <authorList>
            <person name="Nnadi N.E."/>
            <person name="Vos R."/>
            <person name="Hasami M.H."/>
            <person name="Devisetty U.K."/>
            <person name="Aguiy J.C."/>
        </authorList>
    </citation>
    <scope>NUCLEOTIDE SEQUENCE [LARGE SCALE GENOMIC DNA]</scope>
    <source>
        <strain evidence="1">JCA_2017</strain>
    </source>
</reference>
<dbReference type="Proteomes" id="UP000257109">
    <property type="component" value="Unassembled WGS sequence"/>
</dbReference>
<gene>
    <name evidence="1" type="ORF">CR513_11973</name>
</gene>
<proteinExistence type="predicted"/>
<evidence type="ECO:0000313" key="1">
    <source>
        <dbReference type="EMBL" id="RDY04327.1"/>
    </source>
</evidence>
<comment type="caution">
    <text evidence="1">The sequence shown here is derived from an EMBL/GenBank/DDBJ whole genome shotgun (WGS) entry which is preliminary data.</text>
</comment>
<evidence type="ECO:0000313" key="2">
    <source>
        <dbReference type="Proteomes" id="UP000257109"/>
    </source>
</evidence>
<name>A0A371HNI7_MUCPR</name>
<dbReference type="EMBL" id="QJKJ01002102">
    <property type="protein sequence ID" value="RDY04327.1"/>
    <property type="molecule type" value="Genomic_DNA"/>
</dbReference>
<keyword evidence="2" id="KW-1185">Reference proteome</keyword>
<feature type="non-terminal residue" evidence="1">
    <location>
        <position position="1"/>
    </location>
</feature>
<sequence>MVVRTDHPIRQCCKIRVSWKDDGLFGGVIQIYPQIRTERSHQDPCLGQLLGRDDITPNQKFMTALQIQRVEVSASSSKVPKT</sequence>
<organism evidence="1 2">
    <name type="scientific">Mucuna pruriens</name>
    <name type="common">Velvet bean</name>
    <name type="synonym">Dolichos pruriens</name>
    <dbReference type="NCBI Taxonomy" id="157652"/>
    <lineage>
        <taxon>Eukaryota</taxon>
        <taxon>Viridiplantae</taxon>
        <taxon>Streptophyta</taxon>
        <taxon>Embryophyta</taxon>
        <taxon>Tracheophyta</taxon>
        <taxon>Spermatophyta</taxon>
        <taxon>Magnoliopsida</taxon>
        <taxon>eudicotyledons</taxon>
        <taxon>Gunneridae</taxon>
        <taxon>Pentapetalae</taxon>
        <taxon>rosids</taxon>
        <taxon>fabids</taxon>
        <taxon>Fabales</taxon>
        <taxon>Fabaceae</taxon>
        <taxon>Papilionoideae</taxon>
        <taxon>50 kb inversion clade</taxon>
        <taxon>NPAAA clade</taxon>
        <taxon>indigoferoid/millettioid clade</taxon>
        <taxon>Phaseoleae</taxon>
        <taxon>Mucuna</taxon>
    </lineage>
</organism>
<protein>
    <submittedName>
        <fullName evidence="1">Uncharacterized protein</fullName>
    </submittedName>
</protein>